<proteinExistence type="predicted"/>
<comment type="caution">
    <text evidence="1">The sequence shown here is derived from an EMBL/GenBank/DDBJ whole genome shotgun (WGS) entry which is preliminary data.</text>
</comment>
<evidence type="ECO:0000313" key="1">
    <source>
        <dbReference type="EMBL" id="KAF2476934.1"/>
    </source>
</evidence>
<sequence>MKDADLGYGTLPRVWYRFWATLPEKAFPEDSLGCVALVKYKKKLYRTNTLSSYWISQNLSTPVKMNDHSPSPPASAPKHHISCIISCIARLHSPLEHSPHDLVLGRDDMNANKFVPKCCVSKEPLTPSCGERDGAGGRGLKAPWNPGIVMGGRQPRCFDKLCKISTIKMGDVIGGAVSLVSLLKKAYDLYTACQAAPEEIRLASDHVHCMALVLEGVKSDLVKNGNSFLHQSNDIAKTRKFSLKIHITHCDKALERMQRLMKKYQGFRKQHVRAWDRFRWSTEGKKEIADCKADLVMATSMLDLFLSKEGLSVLWKLESMMEIMMKKFAALEMFQANMPTNPTTRARSGSNVGRTLVLSLVISRLRKCLRQYRRRKAGNSKKKPQNPGPRRPKPVTRVSSGFGPNKKRDNMLQDYAWSNIANASTTAGKPSRSRTPPGEYYDPNSKFPTAPLRRSSSMKRLMSKINAQAAKPKGDGEHLECWKVGTGSTAFGMRVPPQFLSHKRGQMQLRKMAAIFKDASTFDGRGLSEQDKRVKLILDVKNNKEKKNNSRKRWYLDWYDSSGESYGDLGQAIVHADDKR</sequence>
<organism evidence="1 2">
    <name type="scientific">Lindgomyces ingoldianus</name>
    <dbReference type="NCBI Taxonomy" id="673940"/>
    <lineage>
        <taxon>Eukaryota</taxon>
        <taxon>Fungi</taxon>
        <taxon>Dikarya</taxon>
        <taxon>Ascomycota</taxon>
        <taxon>Pezizomycotina</taxon>
        <taxon>Dothideomycetes</taxon>
        <taxon>Pleosporomycetidae</taxon>
        <taxon>Pleosporales</taxon>
        <taxon>Lindgomycetaceae</taxon>
        <taxon>Lindgomyces</taxon>
    </lineage>
</organism>
<accession>A0ACB6RCE8</accession>
<name>A0ACB6RCE8_9PLEO</name>
<keyword evidence="2" id="KW-1185">Reference proteome</keyword>
<gene>
    <name evidence="1" type="ORF">BDR25DRAFT_348848</name>
</gene>
<evidence type="ECO:0000313" key="2">
    <source>
        <dbReference type="Proteomes" id="UP000799755"/>
    </source>
</evidence>
<dbReference type="EMBL" id="MU003493">
    <property type="protein sequence ID" value="KAF2476934.1"/>
    <property type="molecule type" value="Genomic_DNA"/>
</dbReference>
<reference evidence="1" key="1">
    <citation type="journal article" date="2020" name="Stud. Mycol.">
        <title>101 Dothideomycetes genomes: a test case for predicting lifestyles and emergence of pathogens.</title>
        <authorList>
            <person name="Haridas S."/>
            <person name="Albert R."/>
            <person name="Binder M."/>
            <person name="Bloem J."/>
            <person name="Labutti K."/>
            <person name="Salamov A."/>
            <person name="Andreopoulos B."/>
            <person name="Baker S."/>
            <person name="Barry K."/>
            <person name="Bills G."/>
            <person name="Bluhm B."/>
            <person name="Cannon C."/>
            <person name="Castanera R."/>
            <person name="Culley D."/>
            <person name="Daum C."/>
            <person name="Ezra D."/>
            <person name="Gonzalez J."/>
            <person name="Henrissat B."/>
            <person name="Kuo A."/>
            <person name="Liang C."/>
            <person name="Lipzen A."/>
            <person name="Lutzoni F."/>
            <person name="Magnuson J."/>
            <person name="Mondo S."/>
            <person name="Nolan M."/>
            <person name="Ohm R."/>
            <person name="Pangilinan J."/>
            <person name="Park H.-J."/>
            <person name="Ramirez L."/>
            <person name="Alfaro M."/>
            <person name="Sun H."/>
            <person name="Tritt A."/>
            <person name="Yoshinaga Y."/>
            <person name="Zwiers L.-H."/>
            <person name="Turgeon B."/>
            <person name="Goodwin S."/>
            <person name="Spatafora J."/>
            <person name="Crous P."/>
            <person name="Grigoriev I."/>
        </authorList>
    </citation>
    <scope>NUCLEOTIDE SEQUENCE</scope>
    <source>
        <strain evidence="1">ATCC 200398</strain>
    </source>
</reference>
<dbReference type="Proteomes" id="UP000799755">
    <property type="component" value="Unassembled WGS sequence"/>
</dbReference>
<protein>
    <submittedName>
        <fullName evidence="1">Uncharacterized protein</fullName>
    </submittedName>
</protein>